<feature type="region of interest" description="Disordered" evidence="1">
    <location>
        <begin position="81"/>
        <end position="104"/>
    </location>
</feature>
<dbReference type="EMBL" id="QPMK01000003">
    <property type="protein sequence ID" value="RDD67176.1"/>
    <property type="molecule type" value="Genomic_DNA"/>
</dbReference>
<gene>
    <name evidence="2" type="ORF">DU478_05410</name>
</gene>
<sequence>MLRAEGVNFGDTIVNTNDLSCIRGSSLCLEAIAVELCRFFKDQGQDAELLMHGASIAAFFIPGIDERKALELRDRADAQLRQSYEAPKDRPKPLFFPDHSRSQQAQRKEVELVHEAPTEHMTIMVDVEPVAEGGVSGALRWAQIRSRRRQLRSPNVPRSAPALVQTGSLADKARRQCPIDPLRFTVDEDEDDRATIVVNEDRYPAAERVPDKSVEEQGKLKRIRVCRRVADLRSYGRHARREIYAFQLRQAAGGCPDATKPLSVPALERLEAAGLFETYNFARSFEDIAGPMGRPLPASVQGKLAFLHFDGNGFSKLRNRIGDIPAFSLFVRRVNAHVLENLVLHFIAEDRKEAPGWGKPGLWTTPARLQVLRAGTLAWQDQRLLRMETILFGGEDFVLAVPAAHAFKIAQLVLGLFSEGAAEAMRLLKDDADAGRVTVGDKTVLDELPSWRVGLLICHSRTPVRRALFAAHELCEDAKKAYGTAQRKESLAFHISESHDVPELSYSSDAIGALREGYQEFALDHAFDPGEVFRATGDDLNALLSNVAELTDSLPHSQVYRLIEALISKRSTAQDIAAEDILEQEHRSFEKLLTDFAFRARGVAEADRIVKLLPSSGSAPLMRLVALAELWDYVAPFAERLDREDAA</sequence>
<proteinExistence type="predicted"/>
<evidence type="ECO:0000313" key="3">
    <source>
        <dbReference type="Proteomes" id="UP000253977"/>
    </source>
</evidence>
<name>A0A369TW41_9RHOB</name>
<evidence type="ECO:0000256" key="1">
    <source>
        <dbReference type="SAM" id="MobiDB-lite"/>
    </source>
</evidence>
<organism evidence="2 3">
    <name type="scientific">Thalassococcus profundi</name>
    <dbReference type="NCBI Taxonomy" id="2282382"/>
    <lineage>
        <taxon>Bacteria</taxon>
        <taxon>Pseudomonadati</taxon>
        <taxon>Pseudomonadota</taxon>
        <taxon>Alphaproteobacteria</taxon>
        <taxon>Rhodobacterales</taxon>
        <taxon>Roseobacteraceae</taxon>
        <taxon>Thalassococcus</taxon>
    </lineage>
</organism>
<dbReference type="Proteomes" id="UP000253977">
    <property type="component" value="Unassembled WGS sequence"/>
</dbReference>
<evidence type="ECO:0000313" key="2">
    <source>
        <dbReference type="EMBL" id="RDD67176.1"/>
    </source>
</evidence>
<dbReference type="InterPro" id="IPR043128">
    <property type="entry name" value="Rev_trsase/Diguanyl_cyclase"/>
</dbReference>
<dbReference type="AlphaFoldDB" id="A0A369TW41"/>
<reference evidence="2 3" key="1">
    <citation type="submission" date="2018-07" db="EMBL/GenBank/DDBJ databases">
        <title>Thalassococcus profundi sp. nov., a marine bacterium isolated from deep seawater of Okinawa Trough.</title>
        <authorList>
            <person name="Yu M."/>
        </authorList>
    </citation>
    <scope>NUCLEOTIDE SEQUENCE [LARGE SCALE GENOMIC DNA]</scope>
    <source>
        <strain evidence="2 3">WRAS1</strain>
    </source>
</reference>
<comment type="caution">
    <text evidence="2">The sequence shown here is derived from an EMBL/GenBank/DDBJ whole genome shotgun (WGS) entry which is preliminary data.</text>
</comment>
<feature type="compositionally biased region" description="Basic and acidic residues" evidence="1">
    <location>
        <begin position="86"/>
        <end position="104"/>
    </location>
</feature>
<accession>A0A369TW41</accession>
<dbReference type="Gene3D" id="3.30.70.270">
    <property type="match status" value="1"/>
</dbReference>
<protein>
    <submittedName>
        <fullName evidence="2">Uncharacterized protein</fullName>
    </submittedName>
</protein>
<keyword evidence="3" id="KW-1185">Reference proteome</keyword>